<dbReference type="AlphaFoldDB" id="D0MGE4"/>
<dbReference type="EMBL" id="CP001807">
    <property type="protein sequence ID" value="ACY47700.1"/>
    <property type="molecule type" value="Genomic_DNA"/>
</dbReference>
<reference evidence="3 4" key="1">
    <citation type="journal article" date="2009" name="Stand. Genomic Sci.">
        <title>Complete genome sequence of Rhodothermus marinus type strain (R-10).</title>
        <authorList>
            <person name="Nolan M."/>
            <person name="Tindall B.J."/>
            <person name="Pomrenke H."/>
            <person name="Lapidus A."/>
            <person name="Copeland A."/>
            <person name="Glavina Del Rio T."/>
            <person name="Lucas S."/>
            <person name="Chen F."/>
            <person name="Tice H."/>
            <person name="Cheng J.F."/>
            <person name="Saunders E."/>
            <person name="Han C."/>
            <person name="Bruce D."/>
            <person name="Goodwin L."/>
            <person name="Chain P."/>
            <person name="Pitluck S."/>
            <person name="Ovchinikova G."/>
            <person name="Pati A."/>
            <person name="Ivanova N."/>
            <person name="Mavromatis K."/>
            <person name="Chen A."/>
            <person name="Palaniappan K."/>
            <person name="Land M."/>
            <person name="Hauser L."/>
            <person name="Chang Y.J."/>
            <person name="Jeffries C.D."/>
            <person name="Brettin T."/>
            <person name="Goker M."/>
            <person name="Bristow J."/>
            <person name="Eisen J.A."/>
            <person name="Markowitz V."/>
            <person name="Hugenholtz P."/>
            <person name="Kyrpides N.C."/>
            <person name="Klenk H.P."/>
            <person name="Detter J.C."/>
        </authorList>
    </citation>
    <scope>NUCLEOTIDE SEQUENCE [LARGE SCALE GENOMIC DNA]</scope>
    <source>
        <strain evidence="4">ATCC 43812 / DSM 4252 / R-10</strain>
    </source>
</reference>
<dbReference type="RefSeq" id="WP_012843312.1">
    <property type="nucleotide sequence ID" value="NC_013501.1"/>
</dbReference>
<protein>
    <submittedName>
        <fullName evidence="3">Glycosyl transferase family 2</fullName>
    </submittedName>
</protein>
<evidence type="ECO:0000313" key="4">
    <source>
        <dbReference type="Proteomes" id="UP000002221"/>
    </source>
</evidence>
<dbReference type="STRING" id="518766.Rmar_0802"/>
<dbReference type="CAZy" id="GT2">
    <property type="family name" value="Glycosyltransferase Family 2"/>
</dbReference>
<evidence type="ECO:0000259" key="2">
    <source>
        <dbReference type="Pfam" id="PF00535"/>
    </source>
</evidence>
<comment type="similarity">
    <text evidence="1">Belongs to the glycosyltransferase 2 family. WaaE/KdtX subfamily.</text>
</comment>
<dbReference type="SUPFAM" id="SSF48452">
    <property type="entry name" value="TPR-like"/>
    <property type="match status" value="1"/>
</dbReference>
<keyword evidence="3" id="KW-0808">Transferase</keyword>
<dbReference type="InterPro" id="IPR001173">
    <property type="entry name" value="Glyco_trans_2-like"/>
</dbReference>
<dbReference type="Gene3D" id="3.90.550.10">
    <property type="entry name" value="Spore Coat Polysaccharide Biosynthesis Protein SpsA, Chain A"/>
    <property type="match status" value="1"/>
</dbReference>
<dbReference type="eggNOG" id="COG0457">
    <property type="taxonomic scope" value="Bacteria"/>
</dbReference>
<dbReference type="OrthoDB" id="9815923at2"/>
<dbReference type="HOGENOM" id="CLU_023736_0_0_10"/>
<dbReference type="eggNOG" id="COG0463">
    <property type="taxonomic scope" value="Bacteria"/>
</dbReference>
<dbReference type="Pfam" id="PF00535">
    <property type="entry name" value="Glycos_transf_2"/>
    <property type="match status" value="1"/>
</dbReference>
<dbReference type="Gene3D" id="1.25.40.10">
    <property type="entry name" value="Tetratricopeptide repeat domain"/>
    <property type="match status" value="1"/>
</dbReference>
<dbReference type="PANTHER" id="PTHR43630:SF2">
    <property type="entry name" value="GLYCOSYLTRANSFERASE"/>
    <property type="match status" value="1"/>
</dbReference>
<name>D0MGE4_RHOM4</name>
<dbReference type="GO" id="GO:0016740">
    <property type="term" value="F:transferase activity"/>
    <property type="evidence" value="ECO:0007669"/>
    <property type="project" value="UniProtKB-KW"/>
</dbReference>
<keyword evidence="4" id="KW-1185">Reference proteome</keyword>
<evidence type="ECO:0000313" key="3">
    <source>
        <dbReference type="EMBL" id="ACY47700.1"/>
    </source>
</evidence>
<accession>D0MGE4</accession>
<dbReference type="KEGG" id="rmr:Rmar_0802"/>
<feature type="domain" description="Glycosyltransferase 2-like" evidence="2">
    <location>
        <begin position="11"/>
        <end position="96"/>
    </location>
</feature>
<organism evidence="3 4">
    <name type="scientific">Rhodothermus marinus (strain ATCC 43812 / DSM 4252 / R-10)</name>
    <name type="common">Rhodothermus obamensis</name>
    <dbReference type="NCBI Taxonomy" id="518766"/>
    <lineage>
        <taxon>Bacteria</taxon>
        <taxon>Pseudomonadati</taxon>
        <taxon>Rhodothermota</taxon>
        <taxon>Rhodothermia</taxon>
        <taxon>Rhodothermales</taxon>
        <taxon>Rhodothermaceae</taxon>
        <taxon>Rhodothermus</taxon>
    </lineage>
</organism>
<dbReference type="InterPro" id="IPR011990">
    <property type="entry name" value="TPR-like_helical_dom_sf"/>
</dbReference>
<dbReference type="SUPFAM" id="SSF53448">
    <property type="entry name" value="Nucleotide-diphospho-sugar transferases"/>
    <property type="match status" value="1"/>
</dbReference>
<proteinExistence type="inferred from homology"/>
<evidence type="ECO:0000256" key="1">
    <source>
        <dbReference type="ARBA" id="ARBA00038494"/>
    </source>
</evidence>
<dbReference type="PANTHER" id="PTHR43630">
    <property type="entry name" value="POLY-BETA-1,6-N-ACETYL-D-GLUCOSAMINE SYNTHASE"/>
    <property type="match status" value="1"/>
</dbReference>
<sequence>MPHDEARPLLSLCMIVKNEAEYLETCLKLARPHVDEIVVIDTGSTDGTQDIARRYADVFEEIEWPNSFAAARNYSLDRASGRYILILDGDEYIADPQGWSLIRSILSERHIAALRLKLLNLLPLNSLVKAESVYQERIFPNHPILRYERKVHNQIYQNIVRYKNENGGFIIDVPVEITHFGYAHNYDKIIGKYTRRIPLLEEEYDQAANLTMKYYYAFQLGVVYFMLKDFEKAAFFLESIDFNQMGKDNMMNAFYSQVLLIQSYLELGEYNKALVCCNQLLSYRINEPVLYYLTGISLLLNDKVKEGISFLIESLELNMKKDKTRFLLNDRIVLKNLKIVFEKIGWADVANQISFDDKRYCGAGSKINGILKKIQYCILQTLPESQ</sequence>
<dbReference type="CDD" id="cd02511">
    <property type="entry name" value="Beta4Glucosyltransferase"/>
    <property type="match status" value="1"/>
</dbReference>
<dbReference type="Proteomes" id="UP000002221">
    <property type="component" value="Chromosome"/>
</dbReference>
<gene>
    <name evidence="3" type="ordered locus">Rmar_0802</name>
</gene>
<dbReference type="InterPro" id="IPR029044">
    <property type="entry name" value="Nucleotide-diphossugar_trans"/>
</dbReference>